<gene>
    <name evidence="4" type="ORF">NAEGRDRAFT_78871</name>
</gene>
<dbReference type="Gene3D" id="3.40.950.10">
    <property type="entry name" value="Fe-only Hydrogenase (Larger Subunit), Chain L, domain 3"/>
    <property type="match status" value="1"/>
</dbReference>
<dbReference type="PANTHER" id="PTHR11615">
    <property type="entry name" value="NITRATE, FORMATE, IRON DEHYDROGENASE"/>
    <property type="match status" value="1"/>
</dbReference>
<dbReference type="InterPro" id="IPR050340">
    <property type="entry name" value="Cytosolic_Fe-S_CAF"/>
</dbReference>
<evidence type="ECO:0000259" key="3">
    <source>
        <dbReference type="Pfam" id="PF02906"/>
    </source>
</evidence>
<proteinExistence type="inferred from homology"/>
<keyword evidence="5" id="KW-1185">Reference proteome</keyword>
<dbReference type="KEGG" id="ngr:NAEGRDRAFT_78871"/>
<evidence type="ECO:0000256" key="1">
    <source>
        <dbReference type="ARBA" id="ARBA00006596"/>
    </source>
</evidence>
<name>D2V7A2_NAEGR</name>
<dbReference type="SUPFAM" id="SSF48674">
    <property type="entry name" value="Fe-only hydrogenase smaller subunit"/>
    <property type="match status" value="1"/>
</dbReference>
<dbReference type="Pfam" id="PF02906">
    <property type="entry name" value="Fe_hyd_lg_C"/>
    <property type="match status" value="1"/>
</dbReference>
<dbReference type="InterPro" id="IPR009016">
    <property type="entry name" value="Fe_hydrogenase"/>
</dbReference>
<dbReference type="RefSeq" id="XP_002679963.1">
    <property type="nucleotide sequence ID" value="XM_002679917.1"/>
</dbReference>
<dbReference type="STRING" id="5762.D2V7A2"/>
<reference evidence="4 5" key="1">
    <citation type="journal article" date="2010" name="Cell">
        <title>The genome of Naegleria gruberi illuminates early eukaryotic versatility.</title>
        <authorList>
            <person name="Fritz-Laylin L.K."/>
            <person name="Prochnik S.E."/>
            <person name="Ginger M.L."/>
            <person name="Dacks J.B."/>
            <person name="Carpenter M.L."/>
            <person name="Field M.C."/>
            <person name="Kuo A."/>
            <person name="Paredez A."/>
            <person name="Chapman J."/>
            <person name="Pham J."/>
            <person name="Shu S."/>
            <person name="Neupane R."/>
            <person name="Cipriano M."/>
            <person name="Mancuso J."/>
            <person name="Tu H."/>
            <person name="Salamov A."/>
            <person name="Lindquist E."/>
            <person name="Shapiro H."/>
            <person name="Lucas S."/>
            <person name="Grigoriev I.V."/>
            <person name="Cande W.Z."/>
            <person name="Fulton C."/>
            <person name="Rokhsar D.S."/>
            <person name="Dawson S.C."/>
        </authorList>
    </citation>
    <scope>NUCLEOTIDE SEQUENCE [LARGE SCALE GENOMIC DNA]</scope>
    <source>
        <strain evidence="4 5">NEG-M</strain>
    </source>
</reference>
<comment type="similarity">
    <text evidence="1">Belongs to the NARF family.</text>
</comment>
<dbReference type="Gene3D" id="3.40.50.1780">
    <property type="match status" value="1"/>
</dbReference>
<dbReference type="GO" id="GO:0005506">
    <property type="term" value="F:iron ion binding"/>
    <property type="evidence" value="ECO:0007669"/>
    <property type="project" value="InterPro"/>
</dbReference>
<dbReference type="AlphaFoldDB" id="D2V7A2"/>
<accession>D2V7A2</accession>
<organism evidence="5">
    <name type="scientific">Naegleria gruberi</name>
    <name type="common">Amoeba</name>
    <dbReference type="NCBI Taxonomy" id="5762"/>
    <lineage>
        <taxon>Eukaryota</taxon>
        <taxon>Discoba</taxon>
        <taxon>Heterolobosea</taxon>
        <taxon>Tetramitia</taxon>
        <taxon>Eutetramitia</taxon>
        <taxon>Vahlkampfiidae</taxon>
        <taxon>Naegleria</taxon>
    </lineage>
</organism>
<feature type="region of interest" description="Disordered" evidence="2">
    <location>
        <begin position="71"/>
        <end position="96"/>
    </location>
</feature>
<dbReference type="Proteomes" id="UP000006671">
    <property type="component" value="Unassembled WGS sequence"/>
</dbReference>
<feature type="domain" description="Iron hydrogenase large subunit C-terminal" evidence="3">
    <location>
        <begin position="187"/>
        <end position="516"/>
    </location>
</feature>
<dbReference type="InParanoid" id="D2V7A2"/>
<dbReference type="InterPro" id="IPR004108">
    <property type="entry name" value="Fe_hydrogenase_lsu_C"/>
</dbReference>
<dbReference type="GO" id="GO:0051536">
    <property type="term" value="F:iron-sulfur cluster binding"/>
    <property type="evidence" value="ECO:0007669"/>
    <property type="project" value="InterPro"/>
</dbReference>
<dbReference type="EMBL" id="GG738855">
    <property type="protein sequence ID" value="EFC47219.1"/>
    <property type="molecule type" value="Genomic_DNA"/>
</dbReference>
<dbReference type="SUPFAM" id="SSF53920">
    <property type="entry name" value="Fe-only hydrogenase"/>
    <property type="match status" value="1"/>
</dbReference>
<dbReference type="FunCoup" id="D2V7A2">
    <property type="interactions" value="56"/>
</dbReference>
<dbReference type="VEuPathDB" id="AmoebaDB:NAEGRDRAFT_78871"/>
<dbReference type="GO" id="GO:0008901">
    <property type="term" value="F:ferredoxin hydrogenase activity"/>
    <property type="evidence" value="ECO:0007669"/>
    <property type="project" value="InterPro"/>
</dbReference>
<dbReference type="OrthoDB" id="10253113at2759"/>
<evidence type="ECO:0000256" key="2">
    <source>
        <dbReference type="SAM" id="MobiDB-lite"/>
    </source>
</evidence>
<dbReference type="eggNOG" id="KOG2439">
    <property type="taxonomic scope" value="Eukaryota"/>
</dbReference>
<protein>
    <submittedName>
        <fullName evidence="4">Nuclear prelamin A recognition factor</fullName>
    </submittedName>
</protein>
<dbReference type="InterPro" id="IPR008953">
    <property type="entry name" value="Fe_hydrogenase_HydB"/>
</dbReference>
<dbReference type="GO" id="GO:0009055">
    <property type="term" value="F:electron transfer activity"/>
    <property type="evidence" value="ECO:0007669"/>
    <property type="project" value="InterPro"/>
</dbReference>
<feature type="compositionally biased region" description="Polar residues" evidence="2">
    <location>
        <begin position="86"/>
        <end position="96"/>
    </location>
</feature>
<sequence length="614" mass="68620">MSSYIPQQEPTMSTALMLADLDDFLPMNRQDCIKPFLMTNSKSDSTTSSKNITSENGTAAVSVSLDNDDSVGGVSINRNPTRRIGRSNNRGTINLNNSQQAEPKKIAKIELADCLACSGCVTTAESVLVNQQSVEQFLTSLKEMKLFSPFIEKIQDKVNVSDLEDDLDSILLSGSKRVVKPQPNSIFVITISQQSAASLSSYYQCSSVRECLSRLSYLFKVKFGAVAVFETSTLARLVSHLELCEDFLNRYKEGKGPVFASACPGWICYAEKTQPEIIPSISTVKSPQQIMGTFVKKFITSNMKQLSNEISLENLKVYHTTVMPCFDKKLEASRPDFTNDPFDKVDMVLTSSEITELLQKELQIETPEDFIRNTENFIKNEKYQLDSIFEILSQSTHHSTQDISEDATLLEWLGSESDATGSGGYCEIVFKYAAKKLFGIDLRDKTLIFESKRNSDYRETVLVDPTDSSKILLRFVIANGFRNIQNLVRRMKQADNSEPFHFVEVMACPIGCLNGGGQVKVKQPKITLDIDSPSSVTITPKQHLAQTEKLYRDDISNIKSLCENNSNLVKEGLNNLYYNWIKGSVGSVQAKSILHTQYHAVEKLNIVTPTALKW</sequence>
<dbReference type="GeneID" id="8861407"/>
<evidence type="ECO:0000313" key="5">
    <source>
        <dbReference type="Proteomes" id="UP000006671"/>
    </source>
</evidence>
<evidence type="ECO:0000313" key="4">
    <source>
        <dbReference type="EMBL" id="EFC47219.1"/>
    </source>
</evidence>